<sequence length="803" mass="87870">MITNVWNLRSKLPVCGLMLCGCLMVTGARGEAPDTADSQTRSGSPLEALTAAADQDPTRADFPAIWNATVRRYKVRDVTEVKRLLAEWDEPAEDPNLGSVCKDQLDRLESARQQFFFSLALQKRSLQCAEQNGDEPRASAREALIAALLKHLLQEGAGQSWQQPLALTVYQDADALADLAGLEILSRRYDTRDNGEMRLLLRVRAPGQRETSWYFDPLLLPISIARAQNRTIAEYPGFALHHIARLQAEQLGLRDPAGLVTYAQSMQPKSLDEAREALEVWQTIRSISPADGGVGITELCLSFVGLECIGAAVDGLLDLAPKANSDVLATLAALTHRGAGVKRDKKAARTFLDKAKQAGVLTDVLRQYAHTLAINTLWQISASGDVSLVTSQSGLRRDAMLALEDAALAGDPKSAMIIAMVSTKNQSIGAHSKALQVLERASASGDPELLLLLALGTNRFPGSESDFLTRFKVGMLRALDAGAGAAGTALYGLASAPRLEVRLDHPPMHYLRKGAQLGDPSSIRTLLEQSPAIETDEVINWLYSLLMASDEKALPELLTVLRHAKQADPVVIGDVRLVATALQKAGDAKITEELRWFRLRWSKDAKVRDAALAELLEHHSKQPSFWYDLGRQFEFGSSRLPTDFATAARYYEMGAKAGSADAMTFYAYALRYGRGVDRDLPAALRWLEQAAEAGGMEAINNLAWMRCTIADNTIRDGEAGLKVIQRVKADDREPGHWDTEAACLAALERFDEAVSAQQRAVDSCAEAARQDGSCRYSKRLVQYQHREAVRIAETDNELGTESK</sequence>
<evidence type="ECO:0008006" key="3">
    <source>
        <dbReference type="Google" id="ProtNLM"/>
    </source>
</evidence>
<dbReference type="InterPro" id="IPR050767">
    <property type="entry name" value="Sel1_AlgK"/>
</dbReference>
<organism evidence="1 2">
    <name type="scientific">Ahniella affigens</name>
    <dbReference type="NCBI Taxonomy" id="2021234"/>
    <lineage>
        <taxon>Bacteria</taxon>
        <taxon>Pseudomonadati</taxon>
        <taxon>Pseudomonadota</taxon>
        <taxon>Gammaproteobacteria</taxon>
        <taxon>Lysobacterales</taxon>
        <taxon>Rhodanobacteraceae</taxon>
        <taxon>Ahniella</taxon>
    </lineage>
</organism>
<dbReference type="Proteomes" id="UP000241074">
    <property type="component" value="Chromosome"/>
</dbReference>
<reference evidence="1 2" key="2">
    <citation type="submission" date="2018-03" db="EMBL/GenBank/DDBJ databases">
        <authorList>
            <person name="Keele B.F."/>
        </authorList>
    </citation>
    <scope>NUCLEOTIDE SEQUENCE [LARGE SCALE GENOMIC DNA]</scope>
    <source>
        <strain evidence="1 2">D13</strain>
    </source>
</reference>
<dbReference type="SUPFAM" id="SSF81901">
    <property type="entry name" value="HCP-like"/>
    <property type="match status" value="1"/>
</dbReference>
<gene>
    <name evidence="1" type="ORF">C7S18_01480</name>
</gene>
<dbReference type="InterPro" id="IPR006597">
    <property type="entry name" value="Sel1-like"/>
</dbReference>
<dbReference type="InterPro" id="IPR011990">
    <property type="entry name" value="TPR-like_helical_dom_sf"/>
</dbReference>
<proteinExistence type="predicted"/>
<dbReference type="KEGG" id="xba:C7S18_01480"/>
<evidence type="ECO:0000313" key="1">
    <source>
        <dbReference type="EMBL" id="AVP95948.1"/>
    </source>
</evidence>
<keyword evidence="2" id="KW-1185">Reference proteome</keyword>
<name>A0A2P1PM78_9GAMM</name>
<accession>A0A2P1PM78</accession>
<dbReference type="Pfam" id="PF08238">
    <property type="entry name" value="Sel1"/>
    <property type="match status" value="3"/>
</dbReference>
<reference evidence="1 2" key="1">
    <citation type="submission" date="2018-03" db="EMBL/GenBank/DDBJ databases">
        <title>Ahniella affigens gen. nov., sp. nov., a gammaproteobacterium isolated from sandy soil near a stream.</title>
        <authorList>
            <person name="Ko Y."/>
            <person name="Kim J.-H."/>
        </authorList>
    </citation>
    <scope>NUCLEOTIDE SEQUENCE [LARGE SCALE GENOMIC DNA]</scope>
    <source>
        <strain evidence="1 2">D13</strain>
    </source>
</reference>
<dbReference type="AlphaFoldDB" id="A0A2P1PM78"/>
<dbReference type="PANTHER" id="PTHR11102:SF160">
    <property type="entry name" value="ERAD-ASSOCIATED E3 UBIQUITIN-PROTEIN LIGASE COMPONENT HRD3"/>
    <property type="match status" value="1"/>
</dbReference>
<protein>
    <recommendedName>
        <fullName evidence="3">Sel1 repeat family protein</fullName>
    </recommendedName>
</protein>
<dbReference type="Gene3D" id="1.25.40.10">
    <property type="entry name" value="Tetratricopeptide repeat domain"/>
    <property type="match status" value="1"/>
</dbReference>
<dbReference type="EMBL" id="CP027860">
    <property type="protein sequence ID" value="AVP95948.1"/>
    <property type="molecule type" value="Genomic_DNA"/>
</dbReference>
<dbReference type="SMART" id="SM00671">
    <property type="entry name" value="SEL1"/>
    <property type="match status" value="3"/>
</dbReference>
<dbReference type="RefSeq" id="WP_106889877.1">
    <property type="nucleotide sequence ID" value="NZ_CP027860.1"/>
</dbReference>
<dbReference type="OrthoDB" id="6810016at2"/>
<evidence type="ECO:0000313" key="2">
    <source>
        <dbReference type="Proteomes" id="UP000241074"/>
    </source>
</evidence>
<dbReference type="PANTHER" id="PTHR11102">
    <property type="entry name" value="SEL-1-LIKE PROTEIN"/>
    <property type="match status" value="1"/>
</dbReference>